<sequence length="110" mass="12387">MSIYALGMTTHSRYDIDVPTWTMGDRLRKIRREIKMGQEEFAEALGVKPSTYMAWESGRNAVPSEVAIARRVRVLCGVPEWWTLGIDPLEQQTPRDLGGRHGGTRGITAE</sequence>
<dbReference type="InterPro" id="IPR001387">
    <property type="entry name" value="Cro/C1-type_HTH"/>
</dbReference>
<dbReference type="Gene3D" id="1.10.260.40">
    <property type="entry name" value="lambda repressor-like DNA-binding domains"/>
    <property type="match status" value="1"/>
</dbReference>
<dbReference type="InterPro" id="IPR010982">
    <property type="entry name" value="Lambda_DNA-bd_dom_sf"/>
</dbReference>
<reference evidence="3 4" key="1">
    <citation type="journal article" date="2014" name="Genome Announc.">
        <title>Draft Genome Sequence of Propane- and Butane-Oxidizing Actinobacterium Rhodococcus ruber IEGM 231.</title>
        <authorList>
            <person name="Ivshina I.B."/>
            <person name="Kuyukina M.S."/>
            <person name="Krivoruchko A.V."/>
            <person name="Barbe V."/>
            <person name="Fischer C."/>
        </authorList>
    </citation>
    <scope>NUCLEOTIDE SEQUENCE [LARGE SCALE GENOMIC DNA]</scope>
</reference>
<feature type="domain" description="HTH cro/C1-type" evidence="2">
    <location>
        <begin position="27"/>
        <end position="64"/>
    </location>
</feature>
<evidence type="ECO:0000313" key="4">
    <source>
        <dbReference type="Proteomes" id="UP000042997"/>
    </source>
</evidence>
<dbReference type="SUPFAM" id="SSF47413">
    <property type="entry name" value="lambda repressor-like DNA-binding domains"/>
    <property type="match status" value="1"/>
</dbReference>
<dbReference type="AlphaFoldDB" id="A0A098BU59"/>
<feature type="compositionally biased region" description="Gly residues" evidence="1">
    <location>
        <begin position="100"/>
        <end position="110"/>
    </location>
</feature>
<dbReference type="PROSITE" id="PS50943">
    <property type="entry name" value="HTH_CROC1"/>
    <property type="match status" value="1"/>
</dbReference>
<feature type="region of interest" description="Disordered" evidence="1">
    <location>
        <begin position="90"/>
        <end position="110"/>
    </location>
</feature>
<evidence type="ECO:0000313" key="3">
    <source>
        <dbReference type="EMBL" id="CDZ92248.1"/>
    </source>
</evidence>
<protein>
    <recommendedName>
        <fullName evidence="2">HTH cro/C1-type domain-containing protein</fullName>
    </recommendedName>
</protein>
<evidence type="ECO:0000259" key="2">
    <source>
        <dbReference type="PROSITE" id="PS50943"/>
    </source>
</evidence>
<dbReference type="CDD" id="cd00093">
    <property type="entry name" value="HTH_XRE"/>
    <property type="match status" value="1"/>
</dbReference>
<dbReference type="SMART" id="SM00530">
    <property type="entry name" value="HTH_XRE"/>
    <property type="match status" value="1"/>
</dbReference>
<dbReference type="OrthoDB" id="4322426at2"/>
<proteinExistence type="predicted"/>
<evidence type="ECO:0000256" key="1">
    <source>
        <dbReference type="SAM" id="MobiDB-lite"/>
    </source>
</evidence>
<dbReference type="Proteomes" id="UP000042997">
    <property type="component" value="Unassembled WGS sequence"/>
</dbReference>
<organism evidence="3 4">
    <name type="scientific">Rhodococcus ruber</name>
    <dbReference type="NCBI Taxonomy" id="1830"/>
    <lineage>
        <taxon>Bacteria</taxon>
        <taxon>Bacillati</taxon>
        <taxon>Actinomycetota</taxon>
        <taxon>Actinomycetes</taxon>
        <taxon>Mycobacteriales</taxon>
        <taxon>Nocardiaceae</taxon>
        <taxon>Rhodococcus</taxon>
    </lineage>
</organism>
<gene>
    <name evidence="3" type="ORF">RHRU231_930127</name>
</gene>
<dbReference type="GO" id="GO:0003677">
    <property type="term" value="F:DNA binding"/>
    <property type="evidence" value="ECO:0007669"/>
    <property type="project" value="InterPro"/>
</dbReference>
<name>A0A098BU59_9NOCA</name>
<accession>A0A098BU59</accession>
<dbReference type="Pfam" id="PF13560">
    <property type="entry name" value="HTH_31"/>
    <property type="match status" value="1"/>
</dbReference>
<dbReference type="EMBL" id="CCSD01000109">
    <property type="protein sequence ID" value="CDZ92248.1"/>
    <property type="molecule type" value="Genomic_DNA"/>
</dbReference>